<gene>
    <name evidence="2" type="ORF">R1sor_015812</name>
</gene>
<keyword evidence="3" id="KW-1185">Reference proteome</keyword>
<proteinExistence type="predicted"/>
<dbReference type="Proteomes" id="UP001633002">
    <property type="component" value="Unassembled WGS sequence"/>
</dbReference>
<organism evidence="2 3">
    <name type="scientific">Riccia sorocarpa</name>
    <dbReference type="NCBI Taxonomy" id="122646"/>
    <lineage>
        <taxon>Eukaryota</taxon>
        <taxon>Viridiplantae</taxon>
        <taxon>Streptophyta</taxon>
        <taxon>Embryophyta</taxon>
        <taxon>Marchantiophyta</taxon>
        <taxon>Marchantiopsida</taxon>
        <taxon>Marchantiidae</taxon>
        <taxon>Marchantiales</taxon>
        <taxon>Ricciaceae</taxon>
        <taxon>Riccia</taxon>
    </lineage>
</organism>
<evidence type="ECO:0000313" key="2">
    <source>
        <dbReference type="EMBL" id="KAL3689503.1"/>
    </source>
</evidence>
<accession>A0ABD3HDM1</accession>
<evidence type="ECO:0000313" key="3">
    <source>
        <dbReference type="Proteomes" id="UP001633002"/>
    </source>
</evidence>
<comment type="caution">
    <text evidence="2">The sequence shown here is derived from an EMBL/GenBank/DDBJ whole genome shotgun (WGS) entry which is preliminary data.</text>
</comment>
<feature type="region of interest" description="Disordered" evidence="1">
    <location>
        <begin position="1"/>
        <end position="20"/>
    </location>
</feature>
<dbReference type="EMBL" id="JBJQOH010000004">
    <property type="protein sequence ID" value="KAL3689503.1"/>
    <property type="molecule type" value="Genomic_DNA"/>
</dbReference>
<sequence length="90" mass="10668">MELNYMRERMHSKDPSSVDREAYRRLEEENRYLLTPPEAKELDELVKNLPKGKSLEEDGVSAEVLQQLWSKVRKPCSKYVEAVWTEKRIS</sequence>
<name>A0ABD3HDM1_9MARC</name>
<protein>
    <submittedName>
        <fullName evidence="2">Uncharacterized protein</fullName>
    </submittedName>
</protein>
<dbReference type="AlphaFoldDB" id="A0ABD3HDM1"/>
<evidence type="ECO:0000256" key="1">
    <source>
        <dbReference type="SAM" id="MobiDB-lite"/>
    </source>
</evidence>
<reference evidence="2 3" key="1">
    <citation type="submission" date="2024-09" db="EMBL/GenBank/DDBJ databases">
        <title>Chromosome-scale assembly of Riccia sorocarpa.</title>
        <authorList>
            <person name="Paukszto L."/>
        </authorList>
    </citation>
    <scope>NUCLEOTIDE SEQUENCE [LARGE SCALE GENOMIC DNA]</scope>
    <source>
        <strain evidence="2">LP-2024</strain>
        <tissue evidence="2">Aerial parts of the thallus</tissue>
    </source>
</reference>